<evidence type="ECO:0000313" key="7">
    <source>
        <dbReference type="EMBL" id="ODQ67543.1"/>
    </source>
</evidence>
<dbReference type="PANTHER" id="PTHR10869">
    <property type="entry name" value="PROLYL 4-HYDROXYLASE ALPHA SUBUNIT"/>
    <property type="match status" value="1"/>
</dbReference>
<dbReference type="PANTHER" id="PTHR10869:SF236">
    <property type="entry name" value="PROLYL 4-HYDROXYLASE ALPHA SUBUNIT DOMAIN-CONTAINING PROTEIN"/>
    <property type="match status" value="1"/>
</dbReference>
<dbReference type="InterPro" id="IPR045054">
    <property type="entry name" value="P4HA-like"/>
</dbReference>
<reference evidence="7 8" key="1">
    <citation type="journal article" date="2016" name="Proc. Natl. Acad. Sci. U.S.A.">
        <title>Comparative genomics of biotechnologically important yeasts.</title>
        <authorList>
            <person name="Riley R."/>
            <person name="Haridas S."/>
            <person name="Wolfe K.H."/>
            <person name="Lopes M.R."/>
            <person name="Hittinger C.T."/>
            <person name="Goeker M."/>
            <person name="Salamov A.A."/>
            <person name="Wisecaver J.H."/>
            <person name="Long T.M."/>
            <person name="Calvey C.H."/>
            <person name="Aerts A.L."/>
            <person name="Barry K.W."/>
            <person name="Choi C."/>
            <person name="Clum A."/>
            <person name="Coughlan A.Y."/>
            <person name="Deshpande S."/>
            <person name="Douglass A.P."/>
            <person name="Hanson S.J."/>
            <person name="Klenk H.-P."/>
            <person name="LaButti K.M."/>
            <person name="Lapidus A."/>
            <person name="Lindquist E.A."/>
            <person name="Lipzen A.M."/>
            <person name="Meier-Kolthoff J.P."/>
            <person name="Ohm R.A."/>
            <person name="Otillar R.P."/>
            <person name="Pangilinan J.L."/>
            <person name="Peng Y."/>
            <person name="Rokas A."/>
            <person name="Rosa C.A."/>
            <person name="Scheuner C."/>
            <person name="Sibirny A.A."/>
            <person name="Slot J.C."/>
            <person name="Stielow J.B."/>
            <person name="Sun H."/>
            <person name="Kurtzman C.P."/>
            <person name="Blackwell M."/>
            <person name="Grigoriev I.V."/>
            <person name="Jeffries T.W."/>
        </authorList>
    </citation>
    <scope>NUCLEOTIDE SEQUENCE [LARGE SCALE GENOMIC DNA]</scope>
    <source>
        <strain evidence="7 8">DSM 6958</strain>
    </source>
</reference>
<keyword evidence="4" id="KW-0560">Oxidoreductase</keyword>
<keyword evidence="3" id="KW-0223">Dioxygenase</keyword>
<accession>A0A1E3PQ21</accession>
<protein>
    <recommendedName>
        <fullName evidence="6">Prolyl 4-hydroxylase alpha subunit domain-containing protein</fullName>
    </recommendedName>
</protein>
<gene>
    <name evidence="7" type="ORF">NADFUDRAFT_22365</name>
</gene>
<sequence>MAKGLNKSEKLRGGLKTASPTYVWPATFCQSKPRAPQFGQVQSYADKQVYVVDSFLNDRVCNDLINWFTAKERGQPTATPVVLETTPLLKSKDYAARVNDRAAMLDHIASRHLWSLLKPLLETPKSDYETYYDNADEVENEDEEESFPHEFKECIGLNPQLRVYRYIKGHFFKGHYDESVNVEIETPMPPGNTKIALQRGYTKWTLLVYLSGGESELKGGETIFYPPTTTGRTAANNAIKINPKKGAALLHKHGDDCLFHEGAMVTEGAKWILRSDLVWYDKKK</sequence>
<name>A0A1E3PQ21_9ASCO</name>
<dbReference type="InterPro" id="IPR044862">
    <property type="entry name" value="Pro_4_hyd_alph_FE2OG_OXY"/>
</dbReference>
<keyword evidence="2" id="KW-0479">Metal-binding</keyword>
<keyword evidence="8" id="KW-1185">Reference proteome</keyword>
<feature type="domain" description="Prolyl 4-hydroxylase alpha subunit" evidence="6">
    <location>
        <begin position="47"/>
        <end position="278"/>
    </location>
</feature>
<evidence type="ECO:0000256" key="1">
    <source>
        <dbReference type="ARBA" id="ARBA00001961"/>
    </source>
</evidence>
<evidence type="ECO:0000259" key="6">
    <source>
        <dbReference type="SMART" id="SM00702"/>
    </source>
</evidence>
<dbReference type="GO" id="GO:0005506">
    <property type="term" value="F:iron ion binding"/>
    <property type="evidence" value="ECO:0007669"/>
    <property type="project" value="InterPro"/>
</dbReference>
<dbReference type="Proteomes" id="UP000095009">
    <property type="component" value="Unassembled WGS sequence"/>
</dbReference>
<evidence type="ECO:0000256" key="2">
    <source>
        <dbReference type="ARBA" id="ARBA00022723"/>
    </source>
</evidence>
<dbReference type="Pfam" id="PF13640">
    <property type="entry name" value="2OG-FeII_Oxy_3"/>
    <property type="match status" value="1"/>
</dbReference>
<dbReference type="GO" id="GO:0005783">
    <property type="term" value="C:endoplasmic reticulum"/>
    <property type="evidence" value="ECO:0007669"/>
    <property type="project" value="TreeGrafter"/>
</dbReference>
<dbReference type="InterPro" id="IPR006620">
    <property type="entry name" value="Pro_4_hyd_alph"/>
</dbReference>
<dbReference type="OrthoDB" id="69177at2759"/>
<organism evidence="7 8">
    <name type="scientific">Nadsonia fulvescens var. elongata DSM 6958</name>
    <dbReference type="NCBI Taxonomy" id="857566"/>
    <lineage>
        <taxon>Eukaryota</taxon>
        <taxon>Fungi</taxon>
        <taxon>Dikarya</taxon>
        <taxon>Ascomycota</taxon>
        <taxon>Saccharomycotina</taxon>
        <taxon>Dipodascomycetes</taxon>
        <taxon>Dipodascales</taxon>
        <taxon>Dipodascales incertae sedis</taxon>
        <taxon>Nadsonia</taxon>
    </lineage>
</organism>
<keyword evidence="5" id="KW-0408">Iron</keyword>
<dbReference type="GO" id="GO:0004656">
    <property type="term" value="F:procollagen-proline 4-dioxygenase activity"/>
    <property type="evidence" value="ECO:0007669"/>
    <property type="project" value="TreeGrafter"/>
</dbReference>
<dbReference type="EMBL" id="KV454407">
    <property type="protein sequence ID" value="ODQ67543.1"/>
    <property type="molecule type" value="Genomic_DNA"/>
</dbReference>
<dbReference type="Gene3D" id="2.60.120.620">
    <property type="entry name" value="q2cbj1_9rhob like domain"/>
    <property type="match status" value="1"/>
</dbReference>
<dbReference type="AlphaFoldDB" id="A0A1E3PQ21"/>
<proteinExistence type="predicted"/>
<dbReference type="SMART" id="SM00702">
    <property type="entry name" value="P4Hc"/>
    <property type="match status" value="1"/>
</dbReference>
<evidence type="ECO:0000256" key="4">
    <source>
        <dbReference type="ARBA" id="ARBA00023002"/>
    </source>
</evidence>
<dbReference type="GO" id="GO:0031418">
    <property type="term" value="F:L-ascorbic acid binding"/>
    <property type="evidence" value="ECO:0007669"/>
    <property type="project" value="InterPro"/>
</dbReference>
<evidence type="ECO:0000313" key="8">
    <source>
        <dbReference type="Proteomes" id="UP000095009"/>
    </source>
</evidence>
<comment type="cofactor">
    <cofactor evidence="1">
        <name>L-ascorbate</name>
        <dbReference type="ChEBI" id="CHEBI:38290"/>
    </cofactor>
</comment>
<evidence type="ECO:0000256" key="3">
    <source>
        <dbReference type="ARBA" id="ARBA00022964"/>
    </source>
</evidence>
<evidence type="ECO:0000256" key="5">
    <source>
        <dbReference type="ARBA" id="ARBA00023004"/>
    </source>
</evidence>